<accession>A0A8J7DB58</accession>
<organism evidence="1 2">
    <name type="scientific">Vasconcelosia minhoensis LEGE 07310</name>
    <dbReference type="NCBI Taxonomy" id="915328"/>
    <lineage>
        <taxon>Bacteria</taxon>
        <taxon>Bacillati</taxon>
        <taxon>Cyanobacteriota</taxon>
        <taxon>Cyanophyceae</taxon>
        <taxon>Nodosilineales</taxon>
        <taxon>Cymatolegaceae</taxon>
        <taxon>Vasconcelosia</taxon>
        <taxon>Vasconcelosia minhoensis</taxon>
    </lineage>
</organism>
<dbReference type="AlphaFoldDB" id="A0A8J7DB58"/>
<name>A0A8J7DB58_9CYAN</name>
<sequence>MTVKLDLSTEMEARLIVQAAAKGVSVEQYLHSLIETDLLAETEQPVDLIEANEEWVNLLETFCNNPALANVPPLSDEAISRESIYREREDSQL</sequence>
<comment type="caution">
    <text evidence="1">The sequence shown here is derived from an EMBL/GenBank/DDBJ whole genome shotgun (WGS) entry which is preliminary data.</text>
</comment>
<proteinExistence type="predicted"/>
<protein>
    <submittedName>
        <fullName evidence="1">Uncharacterized protein</fullName>
    </submittedName>
</protein>
<evidence type="ECO:0000313" key="1">
    <source>
        <dbReference type="EMBL" id="MBE9075878.1"/>
    </source>
</evidence>
<dbReference type="Proteomes" id="UP000636505">
    <property type="component" value="Unassembled WGS sequence"/>
</dbReference>
<evidence type="ECO:0000313" key="2">
    <source>
        <dbReference type="Proteomes" id="UP000636505"/>
    </source>
</evidence>
<keyword evidence="2" id="KW-1185">Reference proteome</keyword>
<gene>
    <name evidence="1" type="ORF">IQ241_00955</name>
</gene>
<reference evidence="1" key="1">
    <citation type="submission" date="2020-10" db="EMBL/GenBank/DDBJ databases">
        <authorList>
            <person name="Castelo-Branco R."/>
            <person name="Eusebio N."/>
            <person name="Adriana R."/>
            <person name="Vieira A."/>
            <person name="Brugerolle De Fraissinette N."/>
            <person name="Rezende De Castro R."/>
            <person name="Schneider M.P."/>
            <person name="Vasconcelos V."/>
            <person name="Leao P.N."/>
        </authorList>
    </citation>
    <scope>NUCLEOTIDE SEQUENCE</scope>
    <source>
        <strain evidence="1">LEGE 07310</strain>
    </source>
</reference>
<dbReference type="EMBL" id="JADEXG010000001">
    <property type="protein sequence ID" value="MBE9075878.1"/>
    <property type="molecule type" value="Genomic_DNA"/>
</dbReference>